<organism evidence="9 10">
    <name type="scientific">Papio anubis</name>
    <name type="common">Olive baboon</name>
    <dbReference type="NCBI Taxonomy" id="9555"/>
    <lineage>
        <taxon>Eukaryota</taxon>
        <taxon>Metazoa</taxon>
        <taxon>Chordata</taxon>
        <taxon>Craniata</taxon>
        <taxon>Vertebrata</taxon>
        <taxon>Euteleostomi</taxon>
        <taxon>Mammalia</taxon>
        <taxon>Eutheria</taxon>
        <taxon>Euarchontoglires</taxon>
        <taxon>Primates</taxon>
        <taxon>Haplorrhini</taxon>
        <taxon>Catarrhini</taxon>
        <taxon>Cercopithecidae</taxon>
        <taxon>Cercopithecinae</taxon>
        <taxon>Papio</taxon>
    </lineage>
</organism>
<evidence type="ECO:0000256" key="8">
    <source>
        <dbReference type="SAM" id="SignalP"/>
    </source>
</evidence>
<dbReference type="Bgee" id="ENSPANG00000019204">
    <property type="expression patterns" value="Expressed in lung and 5 other cell types or tissues"/>
</dbReference>
<dbReference type="PANTHER" id="PTHR10136">
    <property type="entry name" value="SECRETOGLOBIN FAMILY 1 MEMBER"/>
    <property type="match status" value="1"/>
</dbReference>
<name>A0A096NWT8_PAPAN</name>
<dbReference type="Ensembl" id="ENSPANT00000010089.3">
    <property type="protein sequence ID" value="ENSPANP00000017524.2"/>
    <property type="gene ID" value="ENSPANG00000019204.3"/>
</dbReference>
<keyword evidence="5" id="KW-0593">Phospholipase A2 inhibitor</keyword>
<dbReference type="AlphaFoldDB" id="A0A096NWT8"/>
<evidence type="ECO:0000256" key="2">
    <source>
        <dbReference type="ARBA" id="ARBA00008650"/>
    </source>
</evidence>
<evidence type="ECO:0000256" key="7">
    <source>
        <dbReference type="ARBA" id="ARBA00031712"/>
    </source>
</evidence>
<dbReference type="GO" id="GO:0019834">
    <property type="term" value="F:phospholipase A2 inhibitor activity"/>
    <property type="evidence" value="ECO:0007669"/>
    <property type="project" value="UniProtKB-KW"/>
</dbReference>
<feature type="signal peptide" evidence="8">
    <location>
        <begin position="1"/>
        <end position="21"/>
    </location>
</feature>
<dbReference type="GeneTree" id="ENSGT00940000155073"/>
<evidence type="ECO:0000256" key="1">
    <source>
        <dbReference type="ARBA" id="ARBA00004613"/>
    </source>
</evidence>
<evidence type="ECO:0000256" key="6">
    <source>
        <dbReference type="ARBA" id="ARBA00023157"/>
    </source>
</evidence>
<reference evidence="9" key="2">
    <citation type="submission" date="2025-08" db="UniProtKB">
        <authorList>
            <consortium name="Ensembl"/>
        </authorList>
    </citation>
    <scope>IDENTIFICATION</scope>
</reference>
<dbReference type="PROSITE" id="PS51311">
    <property type="entry name" value="SCGB"/>
    <property type="match status" value="1"/>
</dbReference>
<dbReference type="GO" id="GO:0005615">
    <property type="term" value="C:extracellular space"/>
    <property type="evidence" value="ECO:0007669"/>
    <property type="project" value="Ensembl"/>
</dbReference>
<keyword evidence="4" id="KW-0964">Secreted</keyword>
<dbReference type="OMA" id="MKIAITI"/>
<evidence type="ECO:0000313" key="9">
    <source>
        <dbReference type="Ensembl" id="ENSPANP00000017524.2"/>
    </source>
</evidence>
<dbReference type="SMART" id="SM00096">
    <property type="entry name" value="UTG"/>
    <property type="match status" value="1"/>
</dbReference>
<keyword evidence="8" id="KW-0732">Signal</keyword>
<dbReference type="PRINTS" id="PR00486">
    <property type="entry name" value="UTEROGLOBIN"/>
</dbReference>
<comment type="subcellular location">
    <subcellularLocation>
        <location evidence="1">Secreted</location>
    </subcellularLocation>
</comment>
<dbReference type="GO" id="GO:0005737">
    <property type="term" value="C:cytoplasm"/>
    <property type="evidence" value="ECO:0007669"/>
    <property type="project" value="TreeGrafter"/>
</dbReference>
<dbReference type="STRING" id="9555.ENSPANP00000017524"/>
<dbReference type="SUPFAM" id="SSF48201">
    <property type="entry name" value="Uteroglobin-like"/>
    <property type="match status" value="1"/>
</dbReference>
<dbReference type="InterPro" id="IPR000329">
    <property type="entry name" value="Uteroglobin"/>
</dbReference>
<dbReference type="Pfam" id="PF01099">
    <property type="entry name" value="Uteroglobin"/>
    <property type="match status" value="1"/>
</dbReference>
<dbReference type="eggNOG" id="ENOG502SXFT">
    <property type="taxonomic scope" value="Eukaryota"/>
</dbReference>
<accession>A0A096NWT8</accession>
<dbReference type="FunFam" id="1.10.210.10:FF:000001">
    <property type="entry name" value="Uteroglobin"/>
    <property type="match status" value="1"/>
</dbReference>
<dbReference type="HOGENOM" id="CLU_166234_1_0_1"/>
<evidence type="ECO:0000256" key="3">
    <source>
        <dbReference type="ARBA" id="ARBA00020696"/>
    </source>
</evidence>
<dbReference type="InterPro" id="IPR035960">
    <property type="entry name" value="Secretoglobin_sf"/>
</dbReference>
<dbReference type="CDD" id="cd00633">
    <property type="entry name" value="Secretoglobin"/>
    <property type="match status" value="1"/>
</dbReference>
<protein>
    <recommendedName>
        <fullName evidence="3">Uteroglobin</fullName>
    </recommendedName>
    <alternativeName>
        <fullName evidence="7">Secretoglobin family 1A member 1</fullName>
    </alternativeName>
</protein>
<reference evidence="9 10" key="1">
    <citation type="submission" date="2012-03" db="EMBL/GenBank/DDBJ databases">
        <title>Whole Genome Assembly of Papio anubis.</title>
        <authorList>
            <person name="Liu Y.L."/>
            <person name="Abraham K.A."/>
            <person name="Akbar H.A."/>
            <person name="Ali S.A."/>
            <person name="Anosike U.A."/>
            <person name="Aqrawi P.A."/>
            <person name="Arias F.A."/>
            <person name="Attaway T.A."/>
            <person name="Awwad R.A."/>
            <person name="Babu C.B."/>
            <person name="Bandaranaike D.B."/>
            <person name="Battles P.B."/>
            <person name="Bell A.B."/>
            <person name="Beltran B.B."/>
            <person name="Berhane-Mersha D.B."/>
            <person name="Bess C.B."/>
            <person name="Bickham C.B."/>
            <person name="Bolden T.B."/>
            <person name="Carter K.C."/>
            <person name="Chau D.C."/>
            <person name="Chavez A.C."/>
            <person name="Clerc-Blankenburg K.C."/>
            <person name="Coyle M.C."/>
            <person name="Dao M.D."/>
            <person name="Davila M.L.D."/>
            <person name="Davy-Carroll L.D."/>
            <person name="Denson S.D."/>
            <person name="Dinh H.D."/>
            <person name="Fernandez S.F."/>
            <person name="Fernando P.F."/>
            <person name="Forbes L.F."/>
            <person name="Francis C.F."/>
            <person name="Francisco L.F."/>
            <person name="Fu Q.F."/>
            <person name="Garcia-Iii R.G."/>
            <person name="Garrett T.G."/>
            <person name="Gross S.G."/>
            <person name="Gubbala S.G."/>
            <person name="Hirani K.H."/>
            <person name="Hogues M.H."/>
            <person name="Hollins B.H."/>
            <person name="Jackson L.J."/>
            <person name="Javaid M.J."/>
            <person name="Jhangiani S.J."/>
            <person name="Johnson A.J."/>
            <person name="Johnson B.J."/>
            <person name="Jones J.J."/>
            <person name="Joshi V.J."/>
            <person name="Kalu J.K."/>
            <person name="Khan N.K."/>
            <person name="Korchina V.K."/>
            <person name="Kovar C.K."/>
            <person name="Lago L.L."/>
            <person name="Lara F.L."/>
            <person name="Le T.-K.L."/>
            <person name="Lee S.L."/>
            <person name="Legall-Iii F.L."/>
            <person name="Lemon S.L."/>
            <person name="Liu J.L."/>
            <person name="Liu Y.-S.L."/>
            <person name="Liyanage D.L."/>
            <person name="Lopez J.L."/>
            <person name="Lorensuhewa L.L."/>
            <person name="Mata R.M."/>
            <person name="Mathew T.M."/>
            <person name="Mercado C.M."/>
            <person name="Mercado I.M."/>
            <person name="Morales K.M."/>
            <person name="Morgan M.M."/>
            <person name="Munidasa M.M."/>
            <person name="Ngo D.N."/>
            <person name="Nguyen L.N."/>
            <person name="Nguyen T.N."/>
            <person name="Nguyen N.N."/>
            <person name="Obregon M.O."/>
            <person name="Okwuonu G.O."/>
            <person name="Ongeri F.O."/>
            <person name="Onwere C.O."/>
            <person name="Osifeso I.O."/>
            <person name="Parra A.P."/>
            <person name="Patil S.P."/>
            <person name="Perez A.P."/>
            <person name="Perez Y.P."/>
            <person name="Pham C.P."/>
            <person name="Pu L.-L.P."/>
            <person name="Puazo M.P."/>
            <person name="Quiroz J.Q."/>
            <person name="Rouhana J.R."/>
            <person name="Ruiz M.R."/>
            <person name="Ruiz S.-J.R."/>
            <person name="Saada N.S."/>
            <person name="Santibanez J.S."/>
            <person name="Scheel M.S."/>
            <person name="Schneider B.S."/>
            <person name="Simmons D.S."/>
            <person name="Sisson I.S."/>
            <person name="Tang L.-Y.T."/>
            <person name="Thornton R.T."/>
            <person name="Tisius J.T."/>
            <person name="Toledanes G.T."/>
            <person name="Trejos Z.T."/>
            <person name="Usmani K.U."/>
            <person name="Varghese R.V."/>
            <person name="Vattathil S.V."/>
            <person name="Vee V.V."/>
            <person name="Walker D.W."/>
            <person name="Weissenberger G.W."/>
            <person name="White C.W."/>
            <person name="Williams A.W."/>
            <person name="Woodworth J.W."/>
            <person name="Wright R.W."/>
            <person name="Zhu Y.Z."/>
            <person name="Han Y.H."/>
            <person name="Newsham I.N."/>
            <person name="Nazareth L.N."/>
            <person name="Worley K.W."/>
            <person name="Muzny D.M."/>
            <person name="Rogers J.R."/>
            <person name="Gibbs R.G."/>
        </authorList>
    </citation>
    <scope>NUCLEOTIDE SEQUENCE [LARGE SCALE GENOMIC DNA]</scope>
</reference>
<feature type="chain" id="PRO_5014125930" description="Uteroglobin" evidence="8">
    <location>
        <begin position="22"/>
        <end position="91"/>
    </location>
</feature>
<dbReference type="PANTHER" id="PTHR10136:SF6">
    <property type="entry name" value="UTEROGLOBIN"/>
    <property type="match status" value="1"/>
</dbReference>
<evidence type="ECO:0000313" key="10">
    <source>
        <dbReference type="Proteomes" id="UP000028761"/>
    </source>
</evidence>
<evidence type="ECO:0000256" key="5">
    <source>
        <dbReference type="ARBA" id="ARBA00023005"/>
    </source>
</evidence>
<keyword evidence="10" id="KW-1185">Reference proteome</keyword>
<dbReference type="Proteomes" id="UP000028761">
    <property type="component" value="Chromosome 12"/>
</dbReference>
<dbReference type="InterPro" id="IPR016126">
    <property type="entry name" value="Secretoglobin"/>
</dbReference>
<sequence>MKLAVTLPLVTLALYCSSASAEVCPTFLRVIESLCLDTPSSFEAAMGFFSPDQDMSEAGAQLKKLVDTLPAKARDSIIKLMEKIDKSLLCN</sequence>
<comment type="similarity">
    <text evidence="2">Belongs to the secretoglobin family.</text>
</comment>
<gene>
    <name evidence="9" type="primary">SCGB1A1</name>
</gene>
<reference evidence="9" key="3">
    <citation type="submission" date="2025-09" db="UniProtKB">
        <authorList>
            <consortium name="Ensembl"/>
        </authorList>
    </citation>
    <scope>IDENTIFICATION</scope>
</reference>
<proteinExistence type="inferred from homology"/>
<dbReference type="Gene3D" id="1.10.210.10">
    <property type="entry name" value="Secretoglobin"/>
    <property type="match status" value="1"/>
</dbReference>
<dbReference type="GO" id="GO:0007165">
    <property type="term" value="P:signal transduction"/>
    <property type="evidence" value="ECO:0007669"/>
    <property type="project" value="InterPro"/>
</dbReference>
<keyword evidence="6" id="KW-1015">Disulfide bond</keyword>
<evidence type="ECO:0000256" key="4">
    <source>
        <dbReference type="ARBA" id="ARBA00022525"/>
    </source>
</evidence>
<dbReference type="InterPro" id="IPR043215">
    <property type="entry name" value="Secretoglobin_1C-like"/>
</dbReference>